<accession>S4PW36</accession>
<feature type="non-terminal residue" evidence="1">
    <location>
        <position position="1"/>
    </location>
</feature>
<organism evidence="1">
    <name type="scientific">Pararge aegeria</name>
    <name type="common">speckled wood butterfly</name>
    <dbReference type="NCBI Taxonomy" id="116150"/>
    <lineage>
        <taxon>Eukaryota</taxon>
        <taxon>Metazoa</taxon>
        <taxon>Ecdysozoa</taxon>
        <taxon>Arthropoda</taxon>
        <taxon>Hexapoda</taxon>
        <taxon>Insecta</taxon>
        <taxon>Pterygota</taxon>
        <taxon>Neoptera</taxon>
        <taxon>Endopterygota</taxon>
        <taxon>Lepidoptera</taxon>
        <taxon>Glossata</taxon>
        <taxon>Ditrysia</taxon>
        <taxon>Papilionoidea</taxon>
        <taxon>Nymphalidae</taxon>
        <taxon>Satyrinae</taxon>
        <taxon>Satyrini</taxon>
        <taxon>Parargina</taxon>
        <taxon>Pararge</taxon>
    </lineage>
</organism>
<reference evidence="1" key="1">
    <citation type="journal article" date="2013" name="BMC Genomics">
        <title>Unscrambling butterfly oogenesis.</title>
        <authorList>
            <person name="Carter J.M."/>
            <person name="Baker S.C."/>
            <person name="Pink R."/>
            <person name="Carter D.R."/>
            <person name="Collins A."/>
            <person name="Tomlin J."/>
            <person name="Gibbs M."/>
            <person name="Breuker C.J."/>
        </authorList>
    </citation>
    <scope>NUCLEOTIDE SEQUENCE</scope>
    <source>
        <tissue evidence="1">Ovary</tissue>
    </source>
</reference>
<protein>
    <submittedName>
        <fullName evidence="1">Uncharacterized protein</fullName>
    </submittedName>
</protein>
<evidence type="ECO:0000313" key="1">
    <source>
        <dbReference type="EMBL" id="JAA85087.1"/>
    </source>
</evidence>
<proteinExistence type="predicted"/>
<name>S4PW36_9NEOP</name>
<dbReference type="AlphaFoldDB" id="S4PW36"/>
<dbReference type="EMBL" id="GAIX01007473">
    <property type="protein sequence ID" value="JAA85087.1"/>
    <property type="molecule type" value="Transcribed_RNA"/>
</dbReference>
<reference evidence="1" key="2">
    <citation type="submission" date="2013-05" db="EMBL/GenBank/DDBJ databases">
        <authorList>
            <person name="Carter J.-M."/>
            <person name="Baker S.C."/>
            <person name="Pink R."/>
            <person name="Carter D.R.F."/>
            <person name="Collins A."/>
            <person name="Tomlin J."/>
            <person name="Gibbs M."/>
            <person name="Breuker C.J."/>
        </authorList>
    </citation>
    <scope>NUCLEOTIDE SEQUENCE</scope>
    <source>
        <tissue evidence="1">Ovary</tissue>
    </source>
</reference>
<sequence>IVLIVKFTIKEICFVINAFGMHFQFDKIQIMLCRYRPNIAFTNNRFNMNILLYETISAFTIIHKTTALQSFLYRILSHTS</sequence>